<dbReference type="InterPro" id="IPR000868">
    <property type="entry name" value="Isochorismatase-like_dom"/>
</dbReference>
<proteinExistence type="inferred from homology"/>
<keyword evidence="5" id="KW-1185">Reference proteome</keyword>
<keyword evidence="2 4" id="KW-0378">Hydrolase</keyword>
<evidence type="ECO:0000256" key="2">
    <source>
        <dbReference type="ARBA" id="ARBA00022801"/>
    </source>
</evidence>
<name>A0A372LAV2_9BACI</name>
<dbReference type="CDD" id="cd01014">
    <property type="entry name" value="nicotinamidase_related"/>
    <property type="match status" value="1"/>
</dbReference>
<feature type="domain" description="Isochorismatase-like" evidence="3">
    <location>
        <begin position="8"/>
        <end position="150"/>
    </location>
</feature>
<gene>
    <name evidence="4" type="ORF">D0466_14745</name>
</gene>
<dbReference type="InterPro" id="IPR050272">
    <property type="entry name" value="Isochorismatase-like_hydrls"/>
</dbReference>
<comment type="caution">
    <text evidence="4">The sequence shown here is derived from an EMBL/GenBank/DDBJ whole genome shotgun (WGS) entry which is preliminary data.</text>
</comment>
<sequence>MNQSNHDTALLLIDFQKAFYHPDWGNRNNPFAEREAEKLLQKFRHNDWPVIHSQHISDKPGSLFYKCGPSAAFMDRLVPEQDEKIIRKYVNSAFIGTGLEQHLRKCGIKRLVMAGLTTDHCVSTTGRMGSNLGFEIIVAADAAAAFHKEKFDGGGMLTADMIHNVHLSSLHNEFASVKLTNNILRSL</sequence>
<evidence type="ECO:0000313" key="5">
    <source>
        <dbReference type="Proteomes" id="UP000262939"/>
    </source>
</evidence>
<organism evidence="4 5">
    <name type="scientific">Peribacillus glennii</name>
    <dbReference type="NCBI Taxonomy" id="2303991"/>
    <lineage>
        <taxon>Bacteria</taxon>
        <taxon>Bacillati</taxon>
        <taxon>Bacillota</taxon>
        <taxon>Bacilli</taxon>
        <taxon>Bacillales</taxon>
        <taxon>Bacillaceae</taxon>
        <taxon>Peribacillus</taxon>
    </lineage>
</organism>
<dbReference type="EMBL" id="QVTD01000010">
    <property type="protein sequence ID" value="RFU62429.1"/>
    <property type="molecule type" value="Genomic_DNA"/>
</dbReference>
<dbReference type="InterPro" id="IPR036380">
    <property type="entry name" value="Isochorismatase-like_sf"/>
</dbReference>
<dbReference type="AlphaFoldDB" id="A0A372LAV2"/>
<dbReference type="Pfam" id="PF00857">
    <property type="entry name" value="Isochorismatase"/>
    <property type="match status" value="1"/>
</dbReference>
<dbReference type="PANTHER" id="PTHR43540:SF1">
    <property type="entry name" value="ISOCHORISMATASE HYDROLASE"/>
    <property type="match status" value="1"/>
</dbReference>
<dbReference type="Gene3D" id="3.40.50.850">
    <property type="entry name" value="Isochorismatase-like"/>
    <property type="match status" value="1"/>
</dbReference>
<evidence type="ECO:0000259" key="3">
    <source>
        <dbReference type="Pfam" id="PF00857"/>
    </source>
</evidence>
<dbReference type="OrthoDB" id="257098at2"/>
<accession>A0A372LAV2</accession>
<comment type="similarity">
    <text evidence="1">Belongs to the isochorismatase family.</text>
</comment>
<dbReference type="GO" id="GO:0016787">
    <property type="term" value="F:hydrolase activity"/>
    <property type="evidence" value="ECO:0007669"/>
    <property type="project" value="UniProtKB-KW"/>
</dbReference>
<evidence type="ECO:0000313" key="4">
    <source>
        <dbReference type="EMBL" id="RFU62429.1"/>
    </source>
</evidence>
<dbReference type="SUPFAM" id="SSF52499">
    <property type="entry name" value="Isochorismatase-like hydrolases"/>
    <property type="match status" value="1"/>
</dbReference>
<reference evidence="4 5" key="1">
    <citation type="submission" date="2018-08" db="EMBL/GenBank/DDBJ databases">
        <title>Bacillus chawlae sp. nov., Bacillus glennii sp. nov., and Bacillus saganii sp. nov. Isolated from the Vehicle Assembly Building at Kennedy Space Center where the Viking Spacecraft were Assembled.</title>
        <authorList>
            <person name="Seuylemezian A."/>
            <person name="Vaishampayan P."/>
        </authorList>
    </citation>
    <scope>NUCLEOTIDE SEQUENCE [LARGE SCALE GENOMIC DNA]</scope>
    <source>
        <strain evidence="4 5">V44-8</strain>
    </source>
</reference>
<evidence type="ECO:0000256" key="1">
    <source>
        <dbReference type="ARBA" id="ARBA00006336"/>
    </source>
</evidence>
<dbReference type="Proteomes" id="UP000262939">
    <property type="component" value="Unassembled WGS sequence"/>
</dbReference>
<dbReference type="RefSeq" id="WP_117323325.1">
    <property type="nucleotide sequence ID" value="NZ_QVTD01000010.1"/>
</dbReference>
<dbReference type="PANTHER" id="PTHR43540">
    <property type="entry name" value="PEROXYUREIDOACRYLATE/UREIDOACRYLATE AMIDOHYDROLASE-RELATED"/>
    <property type="match status" value="1"/>
</dbReference>
<protein>
    <submittedName>
        <fullName evidence="4">Cysteine hydrolase</fullName>
    </submittedName>
</protein>